<evidence type="ECO:0000256" key="4">
    <source>
        <dbReference type="ARBA" id="ARBA00022448"/>
    </source>
</evidence>
<sequence>MASAEPGTNQKPHYSNDPSLSPSATRDPYDYDSDSASDTDTPLPFPKPLDRTAFLSPTFTAASFLSTLQNRFQTLEDLQSELQDLLRSLNRDLLDLVNDNYADFVDVGARLRGGEERIEEVRVGLLGFRGDVGSVAERVGERAEVVRGLVGEMRGLRRSVGVGRRLLEVEERLGGLERRVGVKSTGPVDVQVQVQEQTRMQDEEGDENAHEQLEMAAHFKDWDDSWTRQDSGDLDLDSDSLPSEGEDEDDEVTTEQGQTQTQTQRIIPRCLRHNLETLQIITHLSTRCAAADGKPHPFILAQRDRIAQVKDALRRELEAAIRAQSDVGVKQSIIRLRGQLDEE</sequence>
<dbReference type="Proteomes" id="UP001345013">
    <property type="component" value="Unassembled WGS sequence"/>
</dbReference>
<name>A0ABR0JZ52_9EURO</name>
<keyword evidence="6" id="KW-0333">Golgi apparatus</keyword>
<evidence type="ECO:0000256" key="10">
    <source>
        <dbReference type="SAM" id="MobiDB-lite"/>
    </source>
</evidence>
<evidence type="ECO:0000256" key="3">
    <source>
        <dbReference type="ARBA" id="ARBA00020977"/>
    </source>
</evidence>
<dbReference type="PANTHER" id="PTHR12961">
    <property type="entry name" value="CONSERVED OLIGOMERIC GOLGI COMPLEX COMPONENT 2"/>
    <property type="match status" value="1"/>
</dbReference>
<evidence type="ECO:0000256" key="1">
    <source>
        <dbReference type="ARBA" id="ARBA00004395"/>
    </source>
</evidence>
<keyword evidence="9" id="KW-0175">Coiled coil</keyword>
<gene>
    <name evidence="12" type="ORF">LTR24_008734</name>
</gene>
<keyword evidence="7" id="KW-0472">Membrane</keyword>
<feature type="region of interest" description="Disordered" evidence="10">
    <location>
        <begin position="1"/>
        <end position="49"/>
    </location>
</feature>
<dbReference type="Pfam" id="PF06148">
    <property type="entry name" value="COG2_N"/>
    <property type="match status" value="1"/>
</dbReference>
<feature type="compositionally biased region" description="Low complexity" evidence="10">
    <location>
        <begin position="254"/>
        <end position="264"/>
    </location>
</feature>
<evidence type="ECO:0000256" key="5">
    <source>
        <dbReference type="ARBA" id="ARBA00022927"/>
    </source>
</evidence>
<dbReference type="InterPro" id="IPR009316">
    <property type="entry name" value="COG2"/>
</dbReference>
<keyword evidence="5" id="KW-0653">Protein transport</keyword>
<dbReference type="EMBL" id="JAVRRG010000160">
    <property type="protein sequence ID" value="KAK5080027.1"/>
    <property type="molecule type" value="Genomic_DNA"/>
</dbReference>
<evidence type="ECO:0000256" key="6">
    <source>
        <dbReference type="ARBA" id="ARBA00023034"/>
    </source>
</evidence>
<evidence type="ECO:0000313" key="13">
    <source>
        <dbReference type="Proteomes" id="UP001345013"/>
    </source>
</evidence>
<keyword evidence="13" id="KW-1185">Reference proteome</keyword>
<evidence type="ECO:0000256" key="2">
    <source>
        <dbReference type="ARBA" id="ARBA00007603"/>
    </source>
</evidence>
<feature type="compositionally biased region" description="Polar residues" evidence="10">
    <location>
        <begin position="1"/>
        <end position="24"/>
    </location>
</feature>
<evidence type="ECO:0000259" key="11">
    <source>
        <dbReference type="Pfam" id="PF06148"/>
    </source>
</evidence>
<comment type="subcellular location">
    <subcellularLocation>
        <location evidence="1">Golgi apparatus membrane</location>
        <topology evidence="1">Peripheral membrane protein</topology>
    </subcellularLocation>
</comment>
<organism evidence="12 13">
    <name type="scientific">Lithohypha guttulata</name>
    <dbReference type="NCBI Taxonomy" id="1690604"/>
    <lineage>
        <taxon>Eukaryota</taxon>
        <taxon>Fungi</taxon>
        <taxon>Dikarya</taxon>
        <taxon>Ascomycota</taxon>
        <taxon>Pezizomycotina</taxon>
        <taxon>Eurotiomycetes</taxon>
        <taxon>Chaetothyriomycetidae</taxon>
        <taxon>Chaetothyriales</taxon>
        <taxon>Trichomeriaceae</taxon>
        <taxon>Lithohypha</taxon>
    </lineage>
</organism>
<reference evidence="12 13" key="1">
    <citation type="submission" date="2023-08" db="EMBL/GenBank/DDBJ databases">
        <title>Black Yeasts Isolated from many extreme environments.</title>
        <authorList>
            <person name="Coleine C."/>
            <person name="Stajich J.E."/>
            <person name="Selbmann L."/>
        </authorList>
    </citation>
    <scope>NUCLEOTIDE SEQUENCE [LARGE SCALE GENOMIC DNA]</scope>
    <source>
        <strain evidence="12 13">CCFEE 5885</strain>
    </source>
</reference>
<evidence type="ECO:0000313" key="12">
    <source>
        <dbReference type="EMBL" id="KAK5080027.1"/>
    </source>
</evidence>
<evidence type="ECO:0000256" key="7">
    <source>
        <dbReference type="ARBA" id="ARBA00023136"/>
    </source>
</evidence>
<proteinExistence type="inferred from homology"/>
<protein>
    <recommendedName>
        <fullName evidence="3">Conserved oligomeric Golgi complex subunit 2</fullName>
    </recommendedName>
    <alternativeName>
        <fullName evidence="8">Component of oligomeric Golgi complex 2</fullName>
    </alternativeName>
</protein>
<evidence type="ECO:0000256" key="9">
    <source>
        <dbReference type="SAM" id="Coils"/>
    </source>
</evidence>
<comment type="caution">
    <text evidence="12">The sequence shown here is derived from an EMBL/GenBank/DDBJ whole genome shotgun (WGS) entry which is preliminary data.</text>
</comment>
<feature type="compositionally biased region" description="Acidic residues" evidence="10">
    <location>
        <begin position="232"/>
        <end position="253"/>
    </location>
</feature>
<evidence type="ECO:0000256" key="8">
    <source>
        <dbReference type="ARBA" id="ARBA00031344"/>
    </source>
</evidence>
<feature type="domain" description="Conserved oligomeric Golgi complex subunit 2 N-terminal" evidence="11">
    <location>
        <begin position="48"/>
        <end position="122"/>
    </location>
</feature>
<comment type="similarity">
    <text evidence="2">Belongs to the COG2 family.</text>
</comment>
<accession>A0ABR0JZ52</accession>
<dbReference type="InterPro" id="IPR024602">
    <property type="entry name" value="COG_su2_N"/>
</dbReference>
<feature type="region of interest" description="Disordered" evidence="10">
    <location>
        <begin position="224"/>
        <end position="264"/>
    </location>
</feature>
<dbReference type="PANTHER" id="PTHR12961:SF0">
    <property type="entry name" value="CONSERVED OLIGOMERIC GOLGI COMPLEX SUBUNIT 2"/>
    <property type="match status" value="1"/>
</dbReference>
<feature type="coiled-coil region" evidence="9">
    <location>
        <begin position="65"/>
        <end position="95"/>
    </location>
</feature>
<keyword evidence="4" id="KW-0813">Transport</keyword>